<dbReference type="KEGG" id="lvi:G7068_07290"/>
<dbReference type="SUPFAM" id="SSF53756">
    <property type="entry name" value="UDP-Glycosyltransferase/glycogen phosphorylase"/>
    <property type="match status" value="1"/>
</dbReference>
<keyword evidence="3" id="KW-1185">Reference proteome</keyword>
<dbReference type="InterPro" id="IPR001173">
    <property type="entry name" value="Glyco_trans_2-like"/>
</dbReference>
<dbReference type="SUPFAM" id="SSF53448">
    <property type="entry name" value="Nucleotide-diphospho-sugar transferases"/>
    <property type="match status" value="1"/>
</dbReference>
<dbReference type="PANTHER" id="PTHR37316">
    <property type="entry name" value="TEICHOIC ACID GLYCEROL-PHOSPHATE PRIMASE"/>
    <property type="match status" value="1"/>
</dbReference>
<dbReference type="AlphaFoldDB" id="A0A6G7XF79"/>
<proteinExistence type="predicted"/>
<dbReference type="Pfam" id="PF04464">
    <property type="entry name" value="Glyphos_transf"/>
    <property type="match status" value="1"/>
</dbReference>
<dbReference type="GO" id="GO:0047355">
    <property type="term" value="F:CDP-glycerol glycerophosphotransferase activity"/>
    <property type="evidence" value="ECO:0007669"/>
    <property type="project" value="InterPro"/>
</dbReference>
<evidence type="ECO:0000313" key="3">
    <source>
        <dbReference type="Proteomes" id="UP000502677"/>
    </source>
</evidence>
<dbReference type="Proteomes" id="UP000502677">
    <property type="component" value="Chromosome"/>
</dbReference>
<evidence type="ECO:0000313" key="2">
    <source>
        <dbReference type="EMBL" id="QIK63021.1"/>
    </source>
</evidence>
<dbReference type="Gene3D" id="3.90.550.10">
    <property type="entry name" value="Spore Coat Polysaccharide Biosynthesis Protein SpsA, Chain A"/>
    <property type="match status" value="1"/>
</dbReference>
<evidence type="ECO:0000259" key="1">
    <source>
        <dbReference type="Pfam" id="PF00535"/>
    </source>
</evidence>
<protein>
    <submittedName>
        <fullName evidence="2">Glycosyltransferase</fullName>
    </submittedName>
</protein>
<dbReference type="Gene3D" id="3.40.50.12580">
    <property type="match status" value="1"/>
</dbReference>
<dbReference type="GO" id="GO:0016020">
    <property type="term" value="C:membrane"/>
    <property type="evidence" value="ECO:0007669"/>
    <property type="project" value="InterPro"/>
</dbReference>
<dbReference type="EMBL" id="CP049863">
    <property type="protein sequence ID" value="QIK63021.1"/>
    <property type="molecule type" value="Genomic_DNA"/>
</dbReference>
<name>A0A6G7XF79_9MICO</name>
<reference evidence="2 3" key="1">
    <citation type="submission" date="2020-03" db="EMBL/GenBank/DDBJ databases">
        <title>Leucobacter sp. nov., isolated from beetles.</title>
        <authorList>
            <person name="Hyun D.-W."/>
            <person name="Bae J.-W."/>
        </authorList>
    </citation>
    <scope>NUCLEOTIDE SEQUENCE [LARGE SCALE GENOMIC DNA]</scope>
    <source>
        <strain evidence="2 3">HDW9C</strain>
    </source>
</reference>
<sequence>MNSSTKPLLLSIVVPVYNTARYLDQCLASVFQQGLGAGQFEVIVVDDGSTDGSALIAEKWAKRHAEVQVLKKPNGGLSAARNTGLDAATGEHVTFLDSDDIVPDGVYARMLEVLRQSDSDFITAAPYRFSARHRHARPFVRSEDLFFESRQGLTLDDHPEYLRDFTAWNKIYRREFFVGSGVRFPEGRIFEDVATTPILFDKASSFDVFADAGYFWRRTPGSITQTLSSAKAHDRLWALSHIQEHFTARGSSPRLNEELGFAIVDYNLRRIFFEYPKHDAETQRYIAEEVHKILGPVSDEAIARVQSPIAEWAMVAKHGDAVALEQALQAPSGAKPHRRALRWPTTKRSLRNLMVYLVLRPALFALPVMKKTAVFSSYWGKNFSPSFGPPAICLELNRQNPQFQSVVFAAGAEYERIQTEVSRLADHPDRIRVVRNTSLAYYYYLWRAKYLFNDVNFQLGYGAQRFTQKRRGQIEVQVTHGIPIKKMGLDSEHAISAKGRATFLARTRRYDYLVSTSPFVAETFMKSHAVNAQVLATGLPQHDALVTPPPGDQSATIRQRYGLDPKKRIVLYAPTFRNKKGSRFPCLLDVREMQRQLGDEYQLVMKVHPFNHTQMALIDFQELTDFAQDPAPSPFVKLMGEVRVNPAYSPATLDPEASRSRANVHKIGGSVNELMSVSDVVISDYSSLMFGYTHLRKPLVLFTPDIEYYNATRGSYFNVDEVAPGAVAKTTTELIDAIRLSSDRASWIERYDAKRRNFVERFLCWEQGDASRKILEELGLL</sequence>
<organism evidence="2 3">
    <name type="scientific">Leucobacter viscericola</name>
    <dbReference type="NCBI Taxonomy" id="2714935"/>
    <lineage>
        <taxon>Bacteria</taxon>
        <taxon>Bacillati</taxon>
        <taxon>Actinomycetota</taxon>
        <taxon>Actinomycetes</taxon>
        <taxon>Micrococcales</taxon>
        <taxon>Microbacteriaceae</taxon>
        <taxon>Leucobacter</taxon>
    </lineage>
</organism>
<feature type="domain" description="Glycosyltransferase 2-like" evidence="1">
    <location>
        <begin position="11"/>
        <end position="175"/>
    </location>
</feature>
<dbReference type="InterPro" id="IPR007554">
    <property type="entry name" value="Glycerophosphate_synth"/>
</dbReference>
<dbReference type="InterPro" id="IPR043148">
    <property type="entry name" value="TagF_C"/>
</dbReference>
<keyword evidence="2" id="KW-0808">Transferase</keyword>
<dbReference type="CDD" id="cd00761">
    <property type="entry name" value="Glyco_tranf_GTA_type"/>
    <property type="match status" value="1"/>
</dbReference>
<dbReference type="PANTHER" id="PTHR37316:SF3">
    <property type="entry name" value="TEICHOIC ACID GLYCEROL-PHOSPHATE TRANSFERASE"/>
    <property type="match status" value="1"/>
</dbReference>
<dbReference type="InterPro" id="IPR051612">
    <property type="entry name" value="Teichoic_Acid_Biosynth"/>
</dbReference>
<accession>A0A6G7XF79</accession>
<dbReference type="InterPro" id="IPR029044">
    <property type="entry name" value="Nucleotide-diphossugar_trans"/>
</dbReference>
<dbReference type="Pfam" id="PF00535">
    <property type="entry name" value="Glycos_transf_2"/>
    <property type="match status" value="1"/>
</dbReference>
<gene>
    <name evidence="2" type="ORF">G7068_07290</name>
</gene>
<dbReference type="RefSeq" id="WP_166290648.1">
    <property type="nucleotide sequence ID" value="NZ_CP049863.1"/>
</dbReference>